<reference evidence="1 2" key="1">
    <citation type="submission" date="2021-06" db="EMBL/GenBank/DDBJ databases">
        <title>Genome-based taxonomic framework of Microbacterium strains isolated from marine environment, the description of four new species and reclassification of four preexisting species.</title>
        <authorList>
            <person name="Lee S.D."/>
            <person name="Kim S.-M."/>
            <person name="Byeon Y.-S."/>
            <person name="Yang H.L."/>
            <person name="Kim I.S."/>
        </authorList>
    </citation>
    <scope>NUCLEOTIDE SEQUENCE [LARGE SCALE GENOMIC DNA]</scope>
    <source>
        <strain evidence="1 2">KSW4-10</strain>
    </source>
</reference>
<dbReference type="EMBL" id="CP078078">
    <property type="protein sequence ID" value="UPL19321.1"/>
    <property type="molecule type" value="Genomic_DNA"/>
</dbReference>
<protein>
    <submittedName>
        <fullName evidence="1">Uncharacterized protein</fullName>
    </submittedName>
</protein>
<sequence>MAAEISPAPDSLTSTVVGDLDQLTQDEIEALRSGSPKIVTVDPYSGDVTDVEVITEAELEATLEALSPSGPSARSWSTGCASGKPCWHDNPPGNVHYQFTLGVTNGTWDTVRDFYTGDYYAKLCWIPWNSTTKFCMPERNGTKALIQIGMQVTGKRVDLSKTRV</sequence>
<organism evidence="1 2">
    <name type="scientific">Microbacterium aurugineum</name>
    <dbReference type="NCBI Taxonomy" id="2851642"/>
    <lineage>
        <taxon>Bacteria</taxon>
        <taxon>Bacillati</taxon>
        <taxon>Actinomycetota</taxon>
        <taxon>Actinomycetes</taxon>
        <taxon>Micrococcales</taxon>
        <taxon>Microbacteriaceae</taxon>
        <taxon>Microbacterium</taxon>
    </lineage>
</organism>
<dbReference type="RefSeq" id="WP_261811805.1">
    <property type="nucleotide sequence ID" value="NZ_CP078078.1"/>
</dbReference>
<gene>
    <name evidence="1" type="ORF">KV397_16880</name>
</gene>
<keyword evidence="2" id="KW-1185">Reference proteome</keyword>
<evidence type="ECO:0000313" key="1">
    <source>
        <dbReference type="EMBL" id="UPL19321.1"/>
    </source>
</evidence>
<name>A0ABY4J2U4_9MICO</name>
<proteinExistence type="predicted"/>
<evidence type="ECO:0000313" key="2">
    <source>
        <dbReference type="Proteomes" id="UP000830631"/>
    </source>
</evidence>
<dbReference type="Proteomes" id="UP000830631">
    <property type="component" value="Chromosome"/>
</dbReference>
<accession>A0ABY4J2U4</accession>